<reference evidence="1 2" key="1">
    <citation type="submission" date="2018-06" db="EMBL/GenBank/DDBJ databases">
        <authorList>
            <consortium name="Pathogen Informatics"/>
            <person name="Doyle S."/>
        </authorList>
    </citation>
    <scope>NUCLEOTIDE SEQUENCE [LARGE SCALE GENOMIC DNA]</scope>
    <source>
        <strain evidence="1 2">NCTC11938</strain>
    </source>
</reference>
<dbReference type="EMBL" id="UGTS01000006">
    <property type="protein sequence ID" value="SUC40524.1"/>
    <property type="molecule type" value="Genomic_DNA"/>
</dbReference>
<accession>A0A379GHL9</accession>
<sequence length="54" mass="5838">MGFMTGKRILITGVASKLSIAYGIAKAMHDQGAELAFTYQNENSNLALKSLQPH</sequence>
<dbReference type="Proteomes" id="UP000254191">
    <property type="component" value="Unassembled WGS sequence"/>
</dbReference>
<dbReference type="EC" id="1.3.1.9" evidence="1"/>
<keyword evidence="1" id="KW-0560">Oxidoreductase</keyword>
<evidence type="ECO:0000313" key="2">
    <source>
        <dbReference type="Proteomes" id="UP000254191"/>
    </source>
</evidence>
<evidence type="ECO:0000313" key="1">
    <source>
        <dbReference type="EMBL" id="SUC40524.1"/>
    </source>
</evidence>
<dbReference type="SUPFAM" id="SSF51735">
    <property type="entry name" value="NAD(P)-binding Rossmann-fold domains"/>
    <property type="match status" value="1"/>
</dbReference>
<dbReference type="Pfam" id="PF13561">
    <property type="entry name" value="adh_short_C2"/>
    <property type="match status" value="1"/>
</dbReference>
<dbReference type="InterPro" id="IPR002347">
    <property type="entry name" value="SDR_fam"/>
</dbReference>
<organism evidence="1 2">
    <name type="scientific">Proteus mirabilis</name>
    <dbReference type="NCBI Taxonomy" id="584"/>
    <lineage>
        <taxon>Bacteria</taxon>
        <taxon>Pseudomonadati</taxon>
        <taxon>Pseudomonadota</taxon>
        <taxon>Gammaproteobacteria</taxon>
        <taxon>Enterobacterales</taxon>
        <taxon>Morganellaceae</taxon>
        <taxon>Proteus</taxon>
    </lineage>
</organism>
<protein>
    <submittedName>
        <fullName evidence="1">Enoyl-(Acyl carrier protein) reductase</fullName>
        <ecNumber evidence="1">1.3.1.9</ecNumber>
    </submittedName>
</protein>
<dbReference type="Gene3D" id="3.40.50.720">
    <property type="entry name" value="NAD(P)-binding Rossmann-like Domain"/>
    <property type="match status" value="1"/>
</dbReference>
<dbReference type="GO" id="GO:0004318">
    <property type="term" value="F:enoyl-[acyl-carrier-protein] reductase (NADH) activity"/>
    <property type="evidence" value="ECO:0007669"/>
    <property type="project" value="UniProtKB-EC"/>
</dbReference>
<dbReference type="InterPro" id="IPR036291">
    <property type="entry name" value="NAD(P)-bd_dom_sf"/>
</dbReference>
<name>A0A379GHL9_PROMI</name>
<proteinExistence type="predicted"/>
<gene>
    <name evidence="1" type="primary">fabI_2</name>
    <name evidence="1" type="ORF">NCTC11938_04824</name>
</gene>
<dbReference type="AlphaFoldDB" id="A0A379GHL9"/>